<dbReference type="SUPFAM" id="SSF54637">
    <property type="entry name" value="Thioesterase/thiol ester dehydrase-isomerase"/>
    <property type="match status" value="1"/>
</dbReference>
<dbReference type="RefSeq" id="WP_044833825.1">
    <property type="nucleotide sequence ID" value="NZ_CP059735.1"/>
</dbReference>
<evidence type="ECO:0000313" key="2">
    <source>
        <dbReference type="Proteomes" id="UP000032568"/>
    </source>
</evidence>
<name>A0AAE9YU31_9GAMM</name>
<gene>
    <name evidence="1" type="ORF">SG35_002195</name>
</gene>
<dbReference type="KEGG" id="tact:SG35_002195"/>
<dbReference type="Proteomes" id="UP000032568">
    <property type="component" value="Chromosome"/>
</dbReference>
<organism evidence="1 2">
    <name type="scientific">Thalassomonas actiniarum</name>
    <dbReference type="NCBI Taxonomy" id="485447"/>
    <lineage>
        <taxon>Bacteria</taxon>
        <taxon>Pseudomonadati</taxon>
        <taxon>Pseudomonadota</taxon>
        <taxon>Gammaproteobacteria</taxon>
        <taxon>Alteromonadales</taxon>
        <taxon>Colwelliaceae</taxon>
        <taxon>Thalassomonas</taxon>
    </lineage>
</organism>
<sequence>MANRFSRYVAAINKTPAFMRSALLTKLFCSQVKYAKTSGVKLLKISHHQTELLLENKKKVQNHIGGIHAVAAAVLAESATGIVFGMNVPDSRLPLLKSMNIRYQRRMQGNLVAKARLTDDQIADIQQTEKGDIIVPVTITDESGQPPIECEMQWAWVNKKPKTEAVGKN</sequence>
<reference evidence="1 2" key="2">
    <citation type="journal article" date="2022" name="Mar. Drugs">
        <title>Bioassay-Guided Fractionation Leads to the Detection of Cholic Acid Generated by the Rare Thalassomonas sp.</title>
        <authorList>
            <person name="Pheiffer F."/>
            <person name="Schneider Y.K."/>
            <person name="Hansen E.H."/>
            <person name="Andersen J.H."/>
            <person name="Isaksson J."/>
            <person name="Busche T."/>
            <person name="R C."/>
            <person name="Kalinowski J."/>
            <person name="Zyl L.V."/>
            <person name="Trindade M."/>
        </authorList>
    </citation>
    <scope>NUCLEOTIDE SEQUENCE [LARGE SCALE GENOMIC DNA]</scope>
    <source>
        <strain evidence="1 2">A5K-106</strain>
    </source>
</reference>
<proteinExistence type="predicted"/>
<keyword evidence="2" id="KW-1185">Reference proteome</keyword>
<reference evidence="1 2" key="1">
    <citation type="journal article" date="2015" name="Genome Announc.">
        <title>Draft Genome Sequences of Marine Isolates of Thalassomonas viridans and Thalassomonas actiniarum.</title>
        <authorList>
            <person name="Olonade I."/>
            <person name="van Zyl L.J."/>
            <person name="Trindade M."/>
        </authorList>
    </citation>
    <scope>NUCLEOTIDE SEQUENCE [LARGE SCALE GENOMIC DNA]</scope>
    <source>
        <strain evidence="1 2">A5K-106</strain>
    </source>
</reference>
<dbReference type="InterPro" id="IPR027961">
    <property type="entry name" value="DUF4442"/>
</dbReference>
<dbReference type="Pfam" id="PF14539">
    <property type="entry name" value="DUF4442"/>
    <property type="match status" value="1"/>
</dbReference>
<dbReference type="CDD" id="cd03443">
    <property type="entry name" value="PaaI_thioesterase"/>
    <property type="match status" value="1"/>
</dbReference>
<protein>
    <submittedName>
        <fullName evidence="1">DUF4442 domain-containing protein</fullName>
    </submittedName>
</protein>
<dbReference type="AlphaFoldDB" id="A0AAE9YU31"/>
<dbReference type="Gene3D" id="3.10.129.10">
    <property type="entry name" value="Hotdog Thioesterase"/>
    <property type="match status" value="1"/>
</dbReference>
<dbReference type="InterPro" id="IPR029069">
    <property type="entry name" value="HotDog_dom_sf"/>
</dbReference>
<accession>A0AAE9YU31</accession>
<dbReference type="EMBL" id="CP059735">
    <property type="protein sequence ID" value="WDD99512.1"/>
    <property type="molecule type" value="Genomic_DNA"/>
</dbReference>
<evidence type="ECO:0000313" key="1">
    <source>
        <dbReference type="EMBL" id="WDD99512.1"/>
    </source>
</evidence>